<evidence type="ECO:0008006" key="3">
    <source>
        <dbReference type="Google" id="ProtNLM"/>
    </source>
</evidence>
<dbReference type="InterPro" id="IPR058877">
    <property type="entry name" value="JAB/MPN_dom-containing"/>
</dbReference>
<dbReference type="AlphaFoldDB" id="A0A285N8W4"/>
<dbReference type="Proteomes" id="UP000219453">
    <property type="component" value="Unassembled WGS sequence"/>
</dbReference>
<keyword evidence="2" id="KW-1185">Reference proteome</keyword>
<protein>
    <recommendedName>
        <fullName evidence="3">Proteasome lid subunit RPN8/RPN11, contains Jab1/MPN metalloenzyme (JAMM) motif</fullName>
    </recommendedName>
</protein>
<dbReference type="Pfam" id="PF26422">
    <property type="entry name" value="Halo_JAB_MPN"/>
    <property type="match status" value="1"/>
</dbReference>
<evidence type="ECO:0000313" key="2">
    <source>
        <dbReference type="Proteomes" id="UP000219453"/>
    </source>
</evidence>
<name>A0A285N8W4_NATPI</name>
<reference evidence="1 2" key="1">
    <citation type="submission" date="2017-09" db="EMBL/GenBank/DDBJ databases">
        <authorList>
            <person name="Ehlers B."/>
            <person name="Leendertz F.H."/>
        </authorList>
    </citation>
    <scope>NUCLEOTIDE SEQUENCE [LARGE SCALE GENOMIC DNA]</scope>
    <source>
        <strain evidence="1 2">DSM 27208</strain>
    </source>
</reference>
<evidence type="ECO:0000313" key="1">
    <source>
        <dbReference type="EMBL" id="SNZ05859.1"/>
    </source>
</evidence>
<organism evidence="1 2">
    <name type="scientific">Natronoarchaeum philippinense</name>
    <dbReference type="NCBI Taxonomy" id="558529"/>
    <lineage>
        <taxon>Archaea</taxon>
        <taxon>Methanobacteriati</taxon>
        <taxon>Methanobacteriota</taxon>
        <taxon>Stenosarchaea group</taxon>
        <taxon>Halobacteria</taxon>
        <taxon>Halobacteriales</taxon>
        <taxon>Natronoarchaeaceae</taxon>
    </lineage>
</organism>
<accession>A0A285N8W4</accession>
<proteinExistence type="predicted"/>
<sequence length="144" mass="15679">MPTDVYVTEGLLDALLDLAAGDDPDRVSAALAVTPASDLDGGVDLDPETPVFTDLFVPRQHRSVNAVFGMDVTTPPHQTQGRFVSHPLGRLDVTKEDDLHEVVLVAIPPWDRDAVAAFDRRGRRRSLVVLDAAPPVDDLDDFEN</sequence>
<dbReference type="EMBL" id="OBEJ01000001">
    <property type="protein sequence ID" value="SNZ05859.1"/>
    <property type="molecule type" value="Genomic_DNA"/>
</dbReference>
<gene>
    <name evidence="1" type="ORF">SAMN06269185_0967</name>
</gene>
<dbReference type="RefSeq" id="WP_245838502.1">
    <property type="nucleotide sequence ID" value="NZ_OBEJ01000001.1"/>
</dbReference>